<dbReference type="CDD" id="cd00842">
    <property type="entry name" value="MPP_ASMase"/>
    <property type="match status" value="1"/>
</dbReference>
<reference evidence="4 5" key="1">
    <citation type="submission" date="2014-05" db="EMBL/GenBank/DDBJ databases">
        <title>Draft genome sequence of a rare smut relative, Tilletiaria anomala UBC 951.</title>
        <authorList>
            <consortium name="DOE Joint Genome Institute"/>
            <person name="Toome M."/>
            <person name="Kuo A."/>
            <person name="Henrissat B."/>
            <person name="Lipzen A."/>
            <person name="Tritt A."/>
            <person name="Yoshinaga Y."/>
            <person name="Zane M."/>
            <person name="Barry K."/>
            <person name="Grigoriev I.V."/>
            <person name="Spatafora J.W."/>
            <person name="Aimea M.C."/>
        </authorList>
    </citation>
    <scope>NUCLEOTIDE SEQUENCE [LARGE SCALE GENOMIC DNA]</scope>
    <source>
        <strain evidence="4 5">UBC 951</strain>
    </source>
</reference>
<name>A0A066V380_TILAU</name>
<accession>A0A066V380</accession>
<dbReference type="AlphaFoldDB" id="A0A066V380"/>
<dbReference type="GO" id="GO:0005615">
    <property type="term" value="C:extracellular space"/>
    <property type="evidence" value="ECO:0007669"/>
    <property type="project" value="TreeGrafter"/>
</dbReference>
<dbReference type="OrthoDB" id="282973at2759"/>
<evidence type="ECO:0000256" key="2">
    <source>
        <dbReference type="ARBA" id="ARBA00023180"/>
    </source>
</evidence>
<dbReference type="Gene3D" id="3.60.21.10">
    <property type="match status" value="1"/>
</dbReference>
<comment type="caution">
    <text evidence="4">The sequence shown here is derived from an EMBL/GenBank/DDBJ whole genome shotgun (WGS) entry which is preliminary data.</text>
</comment>
<evidence type="ECO:0000259" key="3">
    <source>
        <dbReference type="Pfam" id="PF00149"/>
    </source>
</evidence>
<dbReference type="InterPro" id="IPR041805">
    <property type="entry name" value="ASMase/PPN1_MPP"/>
</dbReference>
<dbReference type="InterPro" id="IPR029052">
    <property type="entry name" value="Metallo-depent_PP-like"/>
</dbReference>
<dbReference type="GeneID" id="25267699"/>
<evidence type="ECO:0000313" key="4">
    <source>
        <dbReference type="EMBL" id="KDN35861.1"/>
    </source>
</evidence>
<sequence>MGAAYAQIISYADLSDDSTDGQYICHNVVSSSACTAPATRYFSPQFLDEWFGTSGTSRLTPEWVTARGEAERRSIEVIDAQDKPAIQRVAHLSDIHLDPRYLIGAEAACTNGQCCRADSWNSTTAPSGPPASAFTTDGNVELSLQPQNISQPAVYWGAYKCDSPWGLVANTLSSVKEVITSDTTAYRKRAMGDRSALAKRAMSNKLAFSLFTGDMVTHESGAAWHLTRSLVWYVQQAIFDSFARWLGPGPVYSAIGNHDSVPSDFASPNSLLDGRGKQFSWDWNNVARLFRTEGWITDPKKLKEVKTHYAGYSVKHSDDLRIITLNTDMWYKGNYFNFINTSNPDSSNMLRFLTDELVKAEAANEKVWIIGHVLTGWSGTNGLKDPTNLFYQIVERFSPYTIRGIFFGHTHEDQFSVMYAKNGTTRATVDALNVAYMGPSITPGTNVNPSFRIYDVDPLTWQVLDYHQYYTQAADFLTLPHSGHGPVWSLLYSARATFGNFSASVAAGSYTAPVQLNEDNLWPQDVPLNGSYWAAVTDEMSARPELVTLHTRLSGRNSPRSPTCTEAACIAAKICYMRSGSSPLGQECPQGFDSVQSGTYH</sequence>
<feature type="domain" description="Calcineurin-like phosphoesterase" evidence="3">
    <location>
        <begin position="89"/>
        <end position="412"/>
    </location>
</feature>
<dbReference type="PANTHER" id="PTHR10340">
    <property type="entry name" value="SPHINGOMYELIN PHOSPHODIESTERASE"/>
    <property type="match status" value="1"/>
</dbReference>
<dbReference type="InterPro" id="IPR004843">
    <property type="entry name" value="Calcineurin-like_PHP"/>
</dbReference>
<dbReference type="STRING" id="1037660.A0A066V380"/>
<evidence type="ECO:0000256" key="1">
    <source>
        <dbReference type="ARBA" id="ARBA00022801"/>
    </source>
</evidence>
<dbReference type="GO" id="GO:0008081">
    <property type="term" value="F:phosphoric diester hydrolase activity"/>
    <property type="evidence" value="ECO:0007669"/>
    <property type="project" value="TreeGrafter"/>
</dbReference>
<keyword evidence="2" id="KW-0325">Glycoprotein</keyword>
<keyword evidence="5" id="KW-1185">Reference proteome</keyword>
<keyword evidence="1" id="KW-0378">Hydrolase</keyword>
<protein>
    <recommendedName>
        <fullName evidence="3">Calcineurin-like phosphoesterase domain-containing protein</fullName>
    </recommendedName>
</protein>
<gene>
    <name evidence="4" type="ORF">K437DRAFT_67526</name>
</gene>
<dbReference type="HOGENOM" id="CLU_014743_2_1_1"/>
<dbReference type="SUPFAM" id="SSF56300">
    <property type="entry name" value="Metallo-dependent phosphatases"/>
    <property type="match status" value="1"/>
</dbReference>
<dbReference type="Pfam" id="PF00149">
    <property type="entry name" value="Metallophos"/>
    <property type="match status" value="1"/>
</dbReference>
<dbReference type="RefSeq" id="XP_013239889.1">
    <property type="nucleotide sequence ID" value="XM_013384435.1"/>
</dbReference>
<dbReference type="Proteomes" id="UP000027361">
    <property type="component" value="Unassembled WGS sequence"/>
</dbReference>
<organism evidence="4 5">
    <name type="scientific">Tilletiaria anomala (strain ATCC 24038 / CBS 436.72 / UBC 951)</name>
    <dbReference type="NCBI Taxonomy" id="1037660"/>
    <lineage>
        <taxon>Eukaryota</taxon>
        <taxon>Fungi</taxon>
        <taxon>Dikarya</taxon>
        <taxon>Basidiomycota</taxon>
        <taxon>Ustilaginomycotina</taxon>
        <taxon>Exobasidiomycetes</taxon>
        <taxon>Georgefischeriales</taxon>
        <taxon>Tilletiariaceae</taxon>
        <taxon>Tilletiaria</taxon>
    </lineage>
</organism>
<evidence type="ECO:0000313" key="5">
    <source>
        <dbReference type="Proteomes" id="UP000027361"/>
    </source>
</evidence>
<proteinExistence type="predicted"/>
<dbReference type="PANTHER" id="PTHR10340:SF27">
    <property type="entry name" value="ACL091CP"/>
    <property type="match status" value="1"/>
</dbReference>
<dbReference type="OMA" id="ETFNTER"/>
<dbReference type="EMBL" id="JMSN01000191">
    <property type="protein sequence ID" value="KDN35861.1"/>
    <property type="molecule type" value="Genomic_DNA"/>
</dbReference>
<dbReference type="InParanoid" id="A0A066V380"/>